<feature type="binding site" evidence="9">
    <location>
        <begin position="210"/>
        <end position="215"/>
    </location>
    <ligand>
        <name>ATP</name>
        <dbReference type="ChEBI" id="CHEBI:30616"/>
    </ligand>
</feature>
<dbReference type="EC" id="2.7.1.15" evidence="9 10"/>
<keyword evidence="8 9" id="KW-0119">Carbohydrate metabolism</keyword>
<feature type="binding site" evidence="9">
    <location>
        <position position="236"/>
    </location>
    <ligand>
        <name>K(+)</name>
        <dbReference type="ChEBI" id="CHEBI:29103"/>
    </ligand>
</feature>
<keyword evidence="4 9" id="KW-0418">Kinase</keyword>
<keyword evidence="9" id="KW-0963">Cytoplasm</keyword>
<feature type="binding site" evidence="9">
    <location>
        <position position="266"/>
    </location>
    <ligand>
        <name>ATP</name>
        <dbReference type="ChEBI" id="CHEBI:30616"/>
    </ligand>
</feature>
<feature type="active site" description="Proton acceptor" evidence="9">
    <location>
        <position position="242"/>
    </location>
</feature>
<dbReference type="GO" id="GO:0019303">
    <property type="term" value="P:D-ribose catabolic process"/>
    <property type="evidence" value="ECO:0007669"/>
    <property type="project" value="UniProtKB-UniRule"/>
</dbReference>
<name>A0A1H6SLJ7_9LACT</name>
<dbReference type="InterPro" id="IPR002139">
    <property type="entry name" value="Ribo/fructo_kinase"/>
</dbReference>
<evidence type="ECO:0000256" key="8">
    <source>
        <dbReference type="ARBA" id="ARBA00023277"/>
    </source>
</evidence>
<dbReference type="PANTHER" id="PTHR10584:SF166">
    <property type="entry name" value="RIBOKINASE"/>
    <property type="match status" value="1"/>
</dbReference>
<accession>A0A1H6SLJ7</accession>
<dbReference type="GO" id="GO:0046872">
    <property type="term" value="F:metal ion binding"/>
    <property type="evidence" value="ECO:0007669"/>
    <property type="project" value="UniProtKB-KW"/>
</dbReference>
<feature type="binding site" evidence="9">
    <location>
        <position position="277"/>
    </location>
    <ligand>
        <name>K(+)</name>
        <dbReference type="ChEBI" id="CHEBI:29103"/>
    </ligand>
</feature>
<keyword evidence="3 9" id="KW-0547">Nucleotide-binding</keyword>
<keyword evidence="6 9" id="KW-0460">Magnesium</keyword>
<keyword evidence="2 9" id="KW-0479">Metal-binding</keyword>
<dbReference type="InterPro" id="IPR011611">
    <property type="entry name" value="PfkB_dom"/>
</dbReference>
<dbReference type="PRINTS" id="PR00990">
    <property type="entry name" value="RIBOKINASE"/>
</dbReference>
<dbReference type="HAMAP" id="MF_01987">
    <property type="entry name" value="Ribokinase"/>
    <property type="match status" value="1"/>
</dbReference>
<evidence type="ECO:0000256" key="6">
    <source>
        <dbReference type="ARBA" id="ARBA00022842"/>
    </source>
</evidence>
<comment type="cofactor">
    <cofactor evidence="9">
        <name>Mg(2+)</name>
        <dbReference type="ChEBI" id="CHEBI:18420"/>
    </cofactor>
    <text evidence="9">Requires a divalent cation, most likely magnesium in vivo, as an electrophilic catalyst to aid phosphoryl group transfer. It is the chelate of the metal and the nucleotide that is the actual substrate.</text>
</comment>
<feature type="binding site" evidence="9">
    <location>
        <position position="272"/>
    </location>
    <ligand>
        <name>K(+)</name>
        <dbReference type="ChEBI" id="CHEBI:29103"/>
    </ligand>
</feature>
<comment type="catalytic activity">
    <reaction evidence="9">
        <text>D-ribose + ATP = D-ribose 5-phosphate + ADP + H(+)</text>
        <dbReference type="Rhea" id="RHEA:13697"/>
        <dbReference type="ChEBI" id="CHEBI:15378"/>
        <dbReference type="ChEBI" id="CHEBI:30616"/>
        <dbReference type="ChEBI" id="CHEBI:47013"/>
        <dbReference type="ChEBI" id="CHEBI:78346"/>
        <dbReference type="ChEBI" id="CHEBI:456216"/>
        <dbReference type="EC" id="2.7.1.15"/>
    </reaction>
</comment>
<dbReference type="GO" id="GO:0004747">
    <property type="term" value="F:ribokinase activity"/>
    <property type="evidence" value="ECO:0007669"/>
    <property type="project" value="UniProtKB-UniRule"/>
</dbReference>
<evidence type="ECO:0000256" key="3">
    <source>
        <dbReference type="ARBA" id="ARBA00022741"/>
    </source>
</evidence>
<dbReference type="AlphaFoldDB" id="A0A1H6SLJ7"/>
<dbReference type="NCBIfam" id="TIGR02152">
    <property type="entry name" value="D_ribokin_bact"/>
    <property type="match status" value="1"/>
</dbReference>
<comment type="function">
    <text evidence="9">Catalyzes the phosphorylation of ribose at O-5 in a reaction requiring ATP and magnesium. The resulting D-ribose-5-phosphate can then be used either for sythesis of nucleotides, histidine, and tryptophan, or as a component of the pentose phosphate pathway.</text>
</comment>
<comment type="similarity">
    <text evidence="9">Belongs to the carbohydrate kinase PfkB family. Ribokinase subfamily.</text>
</comment>
<dbReference type="CDD" id="cd01174">
    <property type="entry name" value="ribokinase"/>
    <property type="match status" value="1"/>
</dbReference>
<feature type="binding site" evidence="9">
    <location>
        <begin position="11"/>
        <end position="13"/>
    </location>
    <ligand>
        <name>substrate</name>
    </ligand>
</feature>
<comment type="activity regulation">
    <text evidence="9">Activated by a monovalent cation that binds near, but not in, the active site. The most likely occupant of the site in vivo is potassium. Ion binding induces a conformational change that may alter substrate affinity.</text>
</comment>
<dbReference type="PANTHER" id="PTHR10584">
    <property type="entry name" value="SUGAR KINASE"/>
    <property type="match status" value="1"/>
</dbReference>
<comment type="caution">
    <text evidence="9">Lacks conserved residue(s) required for the propagation of feature annotation.</text>
</comment>
<evidence type="ECO:0000313" key="12">
    <source>
        <dbReference type="EMBL" id="SEI66764.1"/>
    </source>
</evidence>
<dbReference type="Proteomes" id="UP000198564">
    <property type="component" value="Unassembled WGS sequence"/>
</dbReference>
<evidence type="ECO:0000256" key="7">
    <source>
        <dbReference type="ARBA" id="ARBA00022958"/>
    </source>
</evidence>
<comment type="pathway">
    <text evidence="9">Carbohydrate metabolism; D-ribose degradation; D-ribose 5-phosphate from beta-D-ribopyranose: step 2/2.</text>
</comment>
<dbReference type="Pfam" id="PF00294">
    <property type="entry name" value="PfkB"/>
    <property type="match status" value="1"/>
</dbReference>
<evidence type="ECO:0000313" key="13">
    <source>
        <dbReference type="Proteomes" id="UP000198564"/>
    </source>
</evidence>
<feature type="binding site" evidence="9">
    <location>
        <position position="183"/>
    </location>
    <ligand>
        <name>ATP</name>
        <dbReference type="ChEBI" id="CHEBI:30616"/>
    </ligand>
</feature>
<feature type="domain" description="Carbohydrate kinase PfkB" evidence="11">
    <location>
        <begin position="3"/>
        <end position="284"/>
    </location>
</feature>
<evidence type="ECO:0000256" key="5">
    <source>
        <dbReference type="ARBA" id="ARBA00022840"/>
    </source>
</evidence>
<feature type="binding site" evidence="9">
    <location>
        <position position="275"/>
    </location>
    <ligand>
        <name>K(+)</name>
        <dbReference type="ChEBI" id="CHEBI:29103"/>
    </ligand>
</feature>
<protein>
    <recommendedName>
        <fullName evidence="9 10">Ribokinase</fullName>
        <shortName evidence="9">RK</shortName>
        <ecNumber evidence="9 10">2.7.1.15</ecNumber>
    </recommendedName>
</protein>
<dbReference type="InterPro" id="IPR011877">
    <property type="entry name" value="Ribokinase"/>
</dbReference>
<dbReference type="GO" id="GO:0005829">
    <property type="term" value="C:cytosol"/>
    <property type="evidence" value="ECO:0007669"/>
    <property type="project" value="TreeGrafter"/>
</dbReference>
<dbReference type="OrthoDB" id="9775849at2"/>
<keyword evidence="7 9" id="KW-0630">Potassium</keyword>
<evidence type="ECO:0000256" key="2">
    <source>
        <dbReference type="ARBA" id="ARBA00022723"/>
    </source>
</evidence>
<evidence type="ECO:0000259" key="11">
    <source>
        <dbReference type="Pfam" id="PF00294"/>
    </source>
</evidence>
<dbReference type="InterPro" id="IPR029056">
    <property type="entry name" value="Ribokinase-like"/>
</dbReference>
<feature type="binding site" evidence="9">
    <location>
        <begin position="241"/>
        <end position="242"/>
    </location>
    <ligand>
        <name>ATP</name>
        <dbReference type="ChEBI" id="CHEBI:30616"/>
    </ligand>
</feature>
<sequence length="301" mass="32408">MVKLTVVGSISTDFIIETEQRPNVGETVEGQNLSTAFGGKGANQAVAAARLGAEVSMVGTVGEDTFSDDLINNLKENKILTDNVERVTHLPSGSAMITVQDGDNSIIYIPGANNALTATRINDIQNTFKESDLVIIQNEVPAVAIEELIDICFKIGTPVLYNPAPARKLSKDALEKVSFFTPNETEFSVLFPGEEMEAVLVRYPNKLLITSGSLGVYYHDGTEVKLVPANKVEPVDTTGAGDTFNGAFGVAWAHGMSIEESIQFGNLAASLSIQKKGAQSGIPTIEEMKGSRLYEKKWHIE</sequence>
<proteinExistence type="inferred from homology"/>
<keyword evidence="13" id="KW-1185">Reference proteome</keyword>
<dbReference type="RefSeq" id="WP_091633748.1">
    <property type="nucleotide sequence ID" value="NZ_FNYW01000009.1"/>
</dbReference>
<evidence type="ECO:0000256" key="9">
    <source>
        <dbReference type="HAMAP-Rule" id="MF_01987"/>
    </source>
</evidence>
<dbReference type="STRING" id="1130080.SAMN04488113_10928"/>
<comment type="subunit">
    <text evidence="9">Homodimer.</text>
</comment>
<reference evidence="13" key="1">
    <citation type="submission" date="2016-10" db="EMBL/GenBank/DDBJ databases">
        <authorList>
            <person name="Varghese N."/>
            <person name="Submissions S."/>
        </authorList>
    </citation>
    <scope>NUCLEOTIDE SEQUENCE [LARGE SCALE GENOMIC DNA]</scope>
    <source>
        <strain evidence="13">DSM 25751</strain>
    </source>
</reference>
<gene>
    <name evidence="9" type="primary">rbsK</name>
    <name evidence="12" type="ORF">SAMN04488113_10928</name>
</gene>
<dbReference type="GO" id="GO:0005524">
    <property type="term" value="F:ATP binding"/>
    <property type="evidence" value="ECO:0007669"/>
    <property type="project" value="UniProtKB-UniRule"/>
</dbReference>
<feature type="binding site" evidence="9">
    <location>
        <position position="238"/>
    </location>
    <ligand>
        <name>K(+)</name>
        <dbReference type="ChEBI" id="CHEBI:29103"/>
    </ligand>
</feature>
<dbReference type="Gene3D" id="3.40.1190.20">
    <property type="match status" value="1"/>
</dbReference>
<evidence type="ECO:0000256" key="1">
    <source>
        <dbReference type="ARBA" id="ARBA00022679"/>
    </source>
</evidence>
<dbReference type="UniPathway" id="UPA00916">
    <property type="reaction ID" value="UER00889"/>
</dbReference>
<keyword evidence="5 9" id="KW-0067">ATP-binding</keyword>
<feature type="binding site" evidence="9">
    <location>
        <position position="139"/>
    </location>
    <ligand>
        <name>substrate</name>
    </ligand>
</feature>
<evidence type="ECO:0000256" key="10">
    <source>
        <dbReference type="NCBIfam" id="TIGR02152"/>
    </source>
</evidence>
<feature type="binding site" evidence="9">
    <location>
        <position position="242"/>
    </location>
    <ligand>
        <name>substrate</name>
    </ligand>
</feature>
<keyword evidence="1 9" id="KW-0808">Transferase</keyword>
<dbReference type="EMBL" id="FNYW01000009">
    <property type="protein sequence ID" value="SEI66764.1"/>
    <property type="molecule type" value="Genomic_DNA"/>
</dbReference>
<comment type="subcellular location">
    <subcellularLocation>
        <location evidence="9">Cytoplasm</location>
    </subcellularLocation>
</comment>
<feature type="binding site" evidence="9">
    <location>
        <begin position="39"/>
        <end position="43"/>
    </location>
    <ligand>
        <name>substrate</name>
    </ligand>
</feature>
<evidence type="ECO:0000256" key="4">
    <source>
        <dbReference type="ARBA" id="ARBA00022777"/>
    </source>
</evidence>
<dbReference type="SUPFAM" id="SSF53613">
    <property type="entry name" value="Ribokinase-like"/>
    <property type="match status" value="1"/>
</dbReference>
<organism evidence="12 13">
    <name type="scientific">Alkalibacterium gilvum</name>
    <dbReference type="NCBI Taxonomy" id="1130080"/>
    <lineage>
        <taxon>Bacteria</taxon>
        <taxon>Bacillati</taxon>
        <taxon>Bacillota</taxon>
        <taxon>Bacilli</taxon>
        <taxon>Lactobacillales</taxon>
        <taxon>Carnobacteriaceae</taxon>
        <taxon>Alkalibacterium</taxon>
    </lineage>
</organism>